<dbReference type="AlphaFoldDB" id="A0A1E7FIN6"/>
<feature type="compositionally biased region" description="Low complexity" evidence="1">
    <location>
        <begin position="108"/>
        <end position="124"/>
    </location>
</feature>
<dbReference type="EMBL" id="KV784357">
    <property type="protein sequence ID" value="OEU18018.1"/>
    <property type="molecule type" value="Genomic_DNA"/>
</dbReference>
<keyword evidence="2" id="KW-0472">Membrane</keyword>
<gene>
    <name evidence="3" type="ORF">FRACYDRAFT_238450</name>
</gene>
<proteinExistence type="predicted"/>
<name>A0A1E7FIN6_9STRA</name>
<reference evidence="3 4" key="1">
    <citation type="submission" date="2016-09" db="EMBL/GenBank/DDBJ databases">
        <title>Extensive genetic diversity and differential bi-allelic expression allows diatom success in the polar Southern Ocean.</title>
        <authorList>
            <consortium name="DOE Joint Genome Institute"/>
            <person name="Mock T."/>
            <person name="Otillar R.P."/>
            <person name="Strauss J."/>
            <person name="Dupont C."/>
            <person name="Frickenhaus S."/>
            <person name="Maumus F."/>
            <person name="Mcmullan M."/>
            <person name="Sanges R."/>
            <person name="Schmutz J."/>
            <person name="Toseland A."/>
            <person name="Valas R."/>
            <person name="Veluchamy A."/>
            <person name="Ward B.J."/>
            <person name="Allen A."/>
            <person name="Barry K."/>
            <person name="Falciatore A."/>
            <person name="Ferrante M."/>
            <person name="Fortunato A.E."/>
            <person name="Gloeckner G."/>
            <person name="Gruber A."/>
            <person name="Hipkin R."/>
            <person name="Janech M."/>
            <person name="Kroth P."/>
            <person name="Leese F."/>
            <person name="Lindquist E."/>
            <person name="Lyon B.R."/>
            <person name="Martin J."/>
            <person name="Mayer C."/>
            <person name="Parker M."/>
            <person name="Quesneville H."/>
            <person name="Raymond J."/>
            <person name="Uhlig C."/>
            <person name="Valentin K.U."/>
            <person name="Worden A.Z."/>
            <person name="Armbrust E.V."/>
            <person name="Bowler C."/>
            <person name="Green B."/>
            <person name="Moulton V."/>
            <person name="Van Oosterhout C."/>
            <person name="Grigoriev I."/>
        </authorList>
    </citation>
    <scope>NUCLEOTIDE SEQUENCE [LARGE SCALE GENOMIC DNA]</scope>
    <source>
        <strain evidence="3 4">CCMP1102</strain>
    </source>
</reference>
<dbReference type="InParanoid" id="A0A1E7FIN6"/>
<feature type="region of interest" description="Disordered" evidence="1">
    <location>
        <begin position="105"/>
        <end position="124"/>
    </location>
</feature>
<feature type="transmembrane region" description="Helical" evidence="2">
    <location>
        <begin position="629"/>
        <end position="650"/>
    </location>
</feature>
<sequence length="651" mass="75087">MKEVSHLGNKRKKICENDIITVSIIAGGFIRPDIWSKFINNENNHNVDVHIFIHNKNTKNNNIPVVNNECIHIIPTVHTWRNTISLVRATIQLLRYATKYYDNENYEQDNNNNNNKGQENNEEQQQQFQFDHYILVSGDSVPLVNASTLIKDLELSSNNKESLLNNGSSSSSSTSTSSSSSSSSSSRFEQHSQNQYHTPYIFRYGINVNESHIGYGSDSSRSDGMRTNKDHQDTNYGYEKILKSKQWFTMNHNDALWFANEKNDKTFNYEMMVTSDEYHFATLSNEYQNQHDDNNNDNDNDSQNSTTTLVVGQYPGLFVRDGPFMYDVWPINIQTDHPSYLDLVNDTIYNTSGHLFARKITKQTNISLSWLEEEESSLLLSLSDNKRKVVDDLIPGQVVSLTPNLYEQLLLKSKQQYQESNSIVHQQFFVQVNSQVCGIQRRQQQEQEQEQNNSNNICDNIYSNIWKLFAEKYPNQLFALLDCDDTYEQYNTIELCRTIYSNDFNNDRLTMLEERLHVDFVTVTHHNHGTQHQYDNNDSSNNTSNDGNRLIEFYNDKLNAQSLVQYYQDKINSIGNGNGNGSGYNNNSNNDNQDNIFLQIDEIQFFRLPFNRIPKFRRYLQVSMMGNDVVVAESAFVAALVALSVAAVVVF</sequence>
<organism evidence="3 4">
    <name type="scientific">Fragilariopsis cylindrus CCMP1102</name>
    <dbReference type="NCBI Taxonomy" id="635003"/>
    <lineage>
        <taxon>Eukaryota</taxon>
        <taxon>Sar</taxon>
        <taxon>Stramenopiles</taxon>
        <taxon>Ochrophyta</taxon>
        <taxon>Bacillariophyta</taxon>
        <taxon>Bacillariophyceae</taxon>
        <taxon>Bacillariophycidae</taxon>
        <taxon>Bacillariales</taxon>
        <taxon>Bacillariaceae</taxon>
        <taxon>Fragilariopsis</taxon>
    </lineage>
</organism>
<accession>A0A1E7FIN6</accession>
<evidence type="ECO:0000256" key="2">
    <source>
        <dbReference type="SAM" id="Phobius"/>
    </source>
</evidence>
<evidence type="ECO:0000313" key="3">
    <source>
        <dbReference type="EMBL" id="OEU18018.1"/>
    </source>
</evidence>
<keyword evidence="2" id="KW-0812">Transmembrane</keyword>
<keyword evidence="4" id="KW-1185">Reference proteome</keyword>
<protein>
    <submittedName>
        <fullName evidence="3">Uncharacterized protein</fullName>
    </submittedName>
</protein>
<keyword evidence="2" id="KW-1133">Transmembrane helix</keyword>
<dbReference type="Proteomes" id="UP000095751">
    <property type="component" value="Unassembled WGS sequence"/>
</dbReference>
<evidence type="ECO:0000256" key="1">
    <source>
        <dbReference type="SAM" id="MobiDB-lite"/>
    </source>
</evidence>
<dbReference type="KEGG" id="fcy:FRACYDRAFT_238450"/>
<evidence type="ECO:0000313" key="4">
    <source>
        <dbReference type="Proteomes" id="UP000095751"/>
    </source>
</evidence>
<feature type="compositionally biased region" description="Low complexity" evidence="1">
    <location>
        <begin position="161"/>
        <end position="186"/>
    </location>
</feature>
<feature type="region of interest" description="Disordered" evidence="1">
    <location>
        <begin position="161"/>
        <end position="192"/>
    </location>
</feature>